<feature type="compositionally biased region" description="Acidic residues" evidence="1">
    <location>
        <begin position="76"/>
        <end position="89"/>
    </location>
</feature>
<evidence type="ECO:0000313" key="3">
    <source>
        <dbReference type="Proteomes" id="UP000542125"/>
    </source>
</evidence>
<dbReference type="Proteomes" id="UP000542125">
    <property type="component" value="Unassembled WGS sequence"/>
</dbReference>
<keyword evidence="3" id="KW-1185">Reference proteome</keyword>
<evidence type="ECO:0000256" key="1">
    <source>
        <dbReference type="SAM" id="MobiDB-lite"/>
    </source>
</evidence>
<name>A0A7Y9ITA1_9BURK</name>
<sequence length="89" mass="9813">MTEQLKTRRPRGFAAMDPDKQKALASAGGRAAHRHGRAHQFTEDEARQAGAKGRAARQAKRIAALNAAQDETREVQDEETSIEESELQT</sequence>
<proteinExistence type="predicted"/>
<organism evidence="2 3">
    <name type="scientific">Pigmentiphaga litoralis</name>
    <dbReference type="NCBI Taxonomy" id="516702"/>
    <lineage>
        <taxon>Bacteria</taxon>
        <taxon>Pseudomonadati</taxon>
        <taxon>Pseudomonadota</taxon>
        <taxon>Betaproteobacteria</taxon>
        <taxon>Burkholderiales</taxon>
        <taxon>Alcaligenaceae</taxon>
        <taxon>Pigmentiphaga</taxon>
    </lineage>
</organism>
<comment type="caution">
    <text evidence="2">The sequence shown here is derived from an EMBL/GenBank/DDBJ whole genome shotgun (WGS) entry which is preliminary data.</text>
</comment>
<evidence type="ECO:0000313" key="2">
    <source>
        <dbReference type="EMBL" id="NYE82685.1"/>
    </source>
</evidence>
<gene>
    <name evidence="2" type="ORF">FHW18_001956</name>
</gene>
<dbReference type="EMBL" id="JACBYR010000001">
    <property type="protein sequence ID" value="NYE82685.1"/>
    <property type="molecule type" value="Genomic_DNA"/>
</dbReference>
<dbReference type="Pfam" id="PF10685">
    <property type="entry name" value="KGG"/>
    <property type="match status" value="1"/>
</dbReference>
<reference evidence="2 3" key="1">
    <citation type="submission" date="2020-07" db="EMBL/GenBank/DDBJ databases">
        <title>Genomic Encyclopedia of Type Strains, Phase IV (KMG-V): Genome sequencing to study the core and pangenomes of soil and plant-associated prokaryotes.</title>
        <authorList>
            <person name="Whitman W."/>
        </authorList>
    </citation>
    <scope>NUCLEOTIDE SEQUENCE [LARGE SCALE GENOMIC DNA]</scope>
    <source>
        <strain evidence="2 3">SAS40</strain>
    </source>
</reference>
<dbReference type="AlphaFoldDB" id="A0A7Y9ITA1"/>
<protein>
    <submittedName>
        <fullName evidence="2">General stress protein YciG</fullName>
    </submittedName>
</protein>
<dbReference type="InterPro" id="IPR019626">
    <property type="entry name" value="Stress-induced_KGG_rpt"/>
</dbReference>
<accession>A0A7Y9ITA1</accession>
<dbReference type="RefSeq" id="WP_179585778.1">
    <property type="nucleotide sequence ID" value="NZ_JACBYR010000001.1"/>
</dbReference>
<feature type="region of interest" description="Disordered" evidence="1">
    <location>
        <begin position="26"/>
        <end position="89"/>
    </location>
</feature>